<comment type="caution">
    <text evidence="2">The sequence shown here is derived from an EMBL/GenBank/DDBJ whole genome shotgun (WGS) entry which is preliminary data.</text>
</comment>
<organism evidence="2 3">
    <name type="scientific">Digitaria exilis</name>
    <dbReference type="NCBI Taxonomy" id="1010633"/>
    <lineage>
        <taxon>Eukaryota</taxon>
        <taxon>Viridiplantae</taxon>
        <taxon>Streptophyta</taxon>
        <taxon>Embryophyta</taxon>
        <taxon>Tracheophyta</taxon>
        <taxon>Spermatophyta</taxon>
        <taxon>Magnoliopsida</taxon>
        <taxon>Liliopsida</taxon>
        <taxon>Poales</taxon>
        <taxon>Poaceae</taxon>
        <taxon>PACMAD clade</taxon>
        <taxon>Panicoideae</taxon>
        <taxon>Panicodae</taxon>
        <taxon>Paniceae</taxon>
        <taxon>Anthephorinae</taxon>
        <taxon>Digitaria</taxon>
    </lineage>
</organism>
<dbReference type="PANTHER" id="PTHR33065:SF193">
    <property type="entry name" value="DUF6598 DOMAIN-CONTAINING PROTEIN"/>
    <property type="match status" value="1"/>
</dbReference>
<feature type="domain" description="DUF6598" evidence="1">
    <location>
        <begin position="84"/>
        <end position="307"/>
    </location>
</feature>
<name>A0A835BSX0_9POAL</name>
<evidence type="ECO:0000259" key="1">
    <source>
        <dbReference type="Pfam" id="PF20241"/>
    </source>
</evidence>
<dbReference type="PANTHER" id="PTHR33065">
    <property type="entry name" value="OS07G0486400 PROTEIN"/>
    <property type="match status" value="1"/>
</dbReference>
<gene>
    <name evidence="2" type="ORF">HU200_029672</name>
</gene>
<dbReference type="AlphaFoldDB" id="A0A835BSX0"/>
<keyword evidence="3" id="KW-1185">Reference proteome</keyword>
<evidence type="ECO:0000313" key="3">
    <source>
        <dbReference type="Proteomes" id="UP000636709"/>
    </source>
</evidence>
<dbReference type="InterPro" id="IPR046533">
    <property type="entry name" value="DUF6598"/>
</dbReference>
<evidence type="ECO:0000313" key="2">
    <source>
        <dbReference type="EMBL" id="KAF8709952.1"/>
    </source>
</evidence>
<protein>
    <recommendedName>
        <fullName evidence="1">DUF6598 domain-containing protein</fullName>
    </recommendedName>
</protein>
<sequence>MEESSTKEVVTDTSEHVWSPYVFENSTHRDGAIYKNTLLSKEWFGFDFTDRNETRLEPMMLTKTTKECVYYQGYCRFHFPNHILQFFSLTLAKSPVSSGPIQLYGYIAVRDDRDFMLNYVFNHSRDDPVFVQQGSLIEMTGPKRAIEMVSSILVEFDMRIKNGEQEEDDLQLIDGAIACHNVIPWKPIKHRITGKCGIVDMSFACIEHAVEATIEIAILEVQKCFSLSLSSYIYVMEDYEEIPLFHGTIDHSHGLRRFVVAVMLDTDMLLKFKVGNDVVRYRTFKAKQHGCASRRIKLDFASFVMKVTWSTI</sequence>
<dbReference type="EMBL" id="JACEFO010001754">
    <property type="protein sequence ID" value="KAF8709952.1"/>
    <property type="molecule type" value="Genomic_DNA"/>
</dbReference>
<dbReference type="Proteomes" id="UP000636709">
    <property type="component" value="Unassembled WGS sequence"/>
</dbReference>
<accession>A0A835BSX0</accession>
<dbReference type="OrthoDB" id="667410at2759"/>
<proteinExistence type="predicted"/>
<dbReference type="Pfam" id="PF20241">
    <property type="entry name" value="DUF6598"/>
    <property type="match status" value="1"/>
</dbReference>
<reference evidence="2" key="1">
    <citation type="submission" date="2020-07" db="EMBL/GenBank/DDBJ databases">
        <title>Genome sequence and genetic diversity analysis of an under-domesticated orphan crop, white fonio (Digitaria exilis).</title>
        <authorList>
            <person name="Bennetzen J.L."/>
            <person name="Chen S."/>
            <person name="Ma X."/>
            <person name="Wang X."/>
            <person name="Yssel A.E.J."/>
            <person name="Chaluvadi S.R."/>
            <person name="Johnson M."/>
            <person name="Gangashetty P."/>
            <person name="Hamidou F."/>
            <person name="Sanogo M.D."/>
            <person name="Zwaenepoel A."/>
            <person name="Wallace J."/>
            <person name="Van De Peer Y."/>
            <person name="Van Deynze A."/>
        </authorList>
    </citation>
    <scope>NUCLEOTIDE SEQUENCE</scope>
    <source>
        <tissue evidence="2">Leaves</tissue>
    </source>
</reference>